<keyword evidence="12" id="KW-1185">Reference proteome</keyword>
<protein>
    <recommendedName>
        <fullName evidence="2">histidine kinase</fullName>
        <ecNumber evidence="2">2.7.13.3</ecNumber>
    </recommendedName>
</protein>
<evidence type="ECO:0000256" key="8">
    <source>
        <dbReference type="ARBA" id="ARBA00023012"/>
    </source>
</evidence>
<evidence type="ECO:0000313" key="12">
    <source>
        <dbReference type="Proteomes" id="UP001635816"/>
    </source>
</evidence>
<dbReference type="InterPro" id="IPR036890">
    <property type="entry name" value="HATPase_C_sf"/>
</dbReference>
<evidence type="ECO:0000256" key="5">
    <source>
        <dbReference type="ARBA" id="ARBA00022741"/>
    </source>
</evidence>
<reference evidence="11 12" key="1">
    <citation type="submission" date="2024-12" db="EMBL/GenBank/DDBJ databases">
        <title>The coexistence of Mycolicibacterium septicum and Mycolicibacterium nivoides in clinical samples.</title>
        <authorList>
            <person name="Wang C."/>
            <person name="Feng Y."/>
            <person name="Zong Z."/>
        </authorList>
    </citation>
    <scope>NUCLEOTIDE SEQUENCE [LARGE SCALE GENOMIC DNA]</scope>
    <source>
        <strain evidence="11 12">120309</strain>
    </source>
</reference>
<dbReference type="Proteomes" id="UP001635816">
    <property type="component" value="Unassembled WGS sequence"/>
</dbReference>
<evidence type="ECO:0000256" key="6">
    <source>
        <dbReference type="ARBA" id="ARBA00022777"/>
    </source>
</evidence>
<gene>
    <name evidence="11" type="ORF">ACK4CT_28935</name>
</gene>
<dbReference type="InterPro" id="IPR050482">
    <property type="entry name" value="Sensor_HK_TwoCompSys"/>
</dbReference>
<dbReference type="SUPFAM" id="SSF55874">
    <property type="entry name" value="ATPase domain of HSP90 chaperone/DNA topoisomerase II/histidine kinase"/>
    <property type="match status" value="1"/>
</dbReference>
<comment type="caution">
    <text evidence="11">The sequence shown here is derived from an EMBL/GenBank/DDBJ whole genome shotgun (WGS) entry which is preliminary data.</text>
</comment>
<evidence type="ECO:0000256" key="2">
    <source>
        <dbReference type="ARBA" id="ARBA00012438"/>
    </source>
</evidence>
<evidence type="ECO:0000256" key="1">
    <source>
        <dbReference type="ARBA" id="ARBA00000085"/>
    </source>
</evidence>
<evidence type="ECO:0000256" key="7">
    <source>
        <dbReference type="ARBA" id="ARBA00022840"/>
    </source>
</evidence>
<evidence type="ECO:0000256" key="3">
    <source>
        <dbReference type="ARBA" id="ARBA00022553"/>
    </source>
</evidence>
<accession>A0ABW9LJS8</accession>
<sequence length="372" mass="39535">MTKSIPAVRTSLLLDAALLTLAAVDAVFEVTTDELAYRDIILAVIAVSALCVRRRTPYLVLLATLPSLEVGSAVLPSLIALYTVAELRPARVRLVLCAIAVFAFYTGYWHTPESKASAVLDAIYAMMFAGAPVLLGLLVRTRGDLAAKLTEIAQARRHEQELLIDKALARERADLAREMHDVVSHQVSLIAVQAGALQVTAKDEASTHKAQVIRMLSVQTLDELRSMVAVLRASGTSPTALAPQCGIKDLPALVAASGITTTIETTSDDSADMSKVPAAVQRAIYRTAQEGLTNVAKHAPGATATLQLHIKARSVRLTLSNSAPARAAHPLPSNHNGLLGLRERAELLGGSLYTGNSVDGGFQLSIELPLHV</sequence>
<dbReference type="RefSeq" id="WP_409545044.1">
    <property type="nucleotide sequence ID" value="NZ_JBKBDD010000014.1"/>
</dbReference>
<dbReference type="GO" id="GO:0016301">
    <property type="term" value="F:kinase activity"/>
    <property type="evidence" value="ECO:0007669"/>
    <property type="project" value="UniProtKB-KW"/>
</dbReference>
<name>A0ABW9LJS8_9MYCO</name>
<comment type="catalytic activity">
    <reaction evidence="1">
        <text>ATP + protein L-histidine = ADP + protein N-phospho-L-histidine.</text>
        <dbReference type="EC" id="2.7.13.3"/>
    </reaction>
</comment>
<dbReference type="Gene3D" id="1.20.5.1930">
    <property type="match status" value="1"/>
</dbReference>
<evidence type="ECO:0000256" key="9">
    <source>
        <dbReference type="SAM" id="Phobius"/>
    </source>
</evidence>
<feature type="transmembrane region" description="Helical" evidence="9">
    <location>
        <begin position="90"/>
        <end position="110"/>
    </location>
</feature>
<dbReference type="Gene3D" id="3.30.565.10">
    <property type="entry name" value="Histidine kinase-like ATPase, C-terminal domain"/>
    <property type="match status" value="1"/>
</dbReference>
<keyword evidence="7" id="KW-0067">ATP-binding</keyword>
<keyword evidence="9" id="KW-0812">Transmembrane</keyword>
<feature type="transmembrane region" description="Helical" evidence="9">
    <location>
        <begin position="59"/>
        <end position="84"/>
    </location>
</feature>
<keyword evidence="5" id="KW-0547">Nucleotide-binding</keyword>
<proteinExistence type="predicted"/>
<dbReference type="InterPro" id="IPR011712">
    <property type="entry name" value="Sig_transdc_His_kin_sub3_dim/P"/>
</dbReference>
<keyword evidence="4" id="KW-0808">Transferase</keyword>
<dbReference type="PANTHER" id="PTHR24421">
    <property type="entry name" value="NITRATE/NITRITE SENSOR PROTEIN NARX-RELATED"/>
    <property type="match status" value="1"/>
</dbReference>
<dbReference type="EMBL" id="JBKBDD010000014">
    <property type="protein sequence ID" value="MFN6547227.1"/>
    <property type="molecule type" value="Genomic_DNA"/>
</dbReference>
<dbReference type="PANTHER" id="PTHR24421:SF10">
    <property type="entry name" value="NITRATE_NITRITE SENSOR PROTEIN NARQ"/>
    <property type="match status" value="1"/>
</dbReference>
<keyword evidence="6 11" id="KW-0418">Kinase</keyword>
<dbReference type="CDD" id="cd16917">
    <property type="entry name" value="HATPase_UhpB-NarQ-NarX-like"/>
    <property type="match status" value="1"/>
</dbReference>
<feature type="domain" description="Signal transduction histidine kinase subgroup 3 dimerisation and phosphoacceptor" evidence="10">
    <location>
        <begin position="171"/>
        <end position="234"/>
    </location>
</feature>
<keyword evidence="8" id="KW-0902">Two-component regulatory system</keyword>
<evidence type="ECO:0000256" key="4">
    <source>
        <dbReference type="ARBA" id="ARBA00022679"/>
    </source>
</evidence>
<organism evidence="11 12">
    <name type="scientific">Mycolicibacterium nivoides</name>
    <dbReference type="NCBI Taxonomy" id="2487344"/>
    <lineage>
        <taxon>Bacteria</taxon>
        <taxon>Bacillati</taxon>
        <taxon>Actinomycetota</taxon>
        <taxon>Actinomycetes</taxon>
        <taxon>Mycobacteriales</taxon>
        <taxon>Mycobacteriaceae</taxon>
        <taxon>Mycolicibacterium</taxon>
    </lineage>
</organism>
<feature type="transmembrane region" description="Helical" evidence="9">
    <location>
        <begin position="122"/>
        <end position="139"/>
    </location>
</feature>
<dbReference type="EC" id="2.7.13.3" evidence="2"/>
<keyword evidence="9" id="KW-0472">Membrane</keyword>
<keyword evidence="9" id="KW-1133">Transmembrane helix</keyword>
<dbReference type="Pfam" id="PF07730">
    <property type="entry name" value="HisKA_3"/>
    <property type="match status" value="1"/>
</dbReference>
<keyword evidence="3" id="KW-0597">Phosphoprotein</keyword>
<evidence type="ECO:0000259" key="10">
    <source>
        <dbReference type="Pfam" id="PF07730"/>
    </source>
</evidence>
<evidence type="ECO:0000313" key="11">
    <source>
        <dbReference type="EMBL" id="MFN6547227.1"/>
    </source>
</evidence>